<keyword evidence="3" id="KW-0723">Serine/threonine-protein kinase</keyword>
<dbReference type="Proteomes" id="UP000093903">
    <property type="component" value="Unassembled WGS sequence"/>
</dbReference>
<dbReference type="AlphaFoldDB" id="A0A853MED6"/>
<protein>
    <submittedName>
        <fullName evidence="3">Serine/threonine protein kinase</fullName>
    </submittedName>
</protein>
<dbReference type="GO" id="GO:0004674">
    <property type="term" value="F:protein serine/threonine kinase activity"/>
    <property type="evidence" value="ECO:0007669"/>
    <property type="project" value="UniProtKB-KW"/>
</dbReference>
<keyword evidence="1" id="KW-0547">Nucleotide-binding</keyword>
<feature type="domain" description="Protein kinase" evidence="2">
    <location>
        <begin position="47"/>
        <end position="169"/>
    </location>
</feature>
<evidence type="ECO:0000256" key="1">
    <source>
        <dbReference type="PROSITE-ProRule" id="PRU10141"/>
    </source>
</evidence>
<comment type="caution">
    <text evidence="3">The sequence shown here is derived from an EMBL/GenBank/DDBJ whole genome shotgun (WGS) entry which is preliminary data.</text>
</comment>
<reference evidence="3 4" key="1">
    <citation type="submission" date="2016-05" db="EMBL/GenBank/DDBJ databases">
        <title>First complete genome of the cyanobacterium Cylindrospermopsis raciborskii CS505, containing a circular chromosome and a single extrachromosomal element.</title>
        <authorList>
            <person name="Fuentes J."/>
            <person name="Tamames J."/>
            <person name="Allen E."/>
            <person name="Plominski A."/>
            <person name="Vasquez M."/>
        </authorList>
    </citation>
    <scope>NUCLEOTIDE SEQUENCE [LARGE SCALE GENOMIC DNA]</scope>
    <source>
        <strain evidence="3 4">CS505</strain>
    </source>
</reference>
<keyword evidence="3" id="KW-0808">Transferase</keyword>
<organism evidence="3 4">
    <name type="scientific">Cylindrospermopsis raciborskii CS-505</name>
    <dbReference type="NCBI Taxonomy" id="533240"/>
    <lineage>
        <taxon>Bacteria</taxon>
        <taxon>Bacillati</taxon>
        <taxon>Cyanobacteriota</taxon>
        <taxon>Cyanophyceae</taxon>
        <taxon>Nostocales</taxon>
        <taxon>Aphanizomenonaceae</taxon>
        <taxon>Cylindrospermopsis</taxon>
    </lineage>
</organism>
<dbReference type="Gene3D" id="3.30.200.20">
    <property type="entry name" value="Phosphorylase Kinase, domain 1"/>
    <property type="match status" value="1"/>
</dbReference>
<dbReference type="PROSITE" id="PS00107">
    <property type="entry name" value="PROTEIN_KINASE_ATP"/>
    <property type="match status" value="1"/>
</dbReference>
<dbReference type="PROSITE" id="PS50011">
    <property type="entry name" value="PROTEIN_KINASE_DOM"/>
    <property type="match status" value="1"/>
</dbReference>
<name>A0A853MED6_9CYAN</name>
<evidence type="ECO:0000313" key="3">
    <source>
        <dbReference type="EMBL" id="OBU75917.1"/>
    </source>
</evidence>
<dbReference type="NCBIfam" id="NF045510">
    <property type="entry name" value="4Cys_prefix_kin"/>
    <property type="match status" value="1"/>
</dbReference>
<dbReference type="InterPro" id="IPR000719">
    <property type="entry name" value="Prot_kinase_dom"/>
</dbReference>
<keyword evidence="1" id="KW-0067">ATP-binding</keyword>
<dbReference type="InterPro" id="IPR011009">
    <property type="entry name" value="Kinase-like_dom_sf"/>
</dbReference>
<dbReference type="SUPFAM" id="SSF56112">
    <property type="entry name" value="Protein kinase-like (PK-like)"/>
    <property type="match status" value="1"/>
</dbReference>
<gene>
    <name evidence="3" type="ORF">A9P98_05995</name>
</gene>
<keyword evidence="3" id="KW-0418">Kinase</keyword>
<evidence type="ECO:0000313" key="4">
    <source>
        <dbReference type="Proteomes" id="UP000093903"/>
    </source>
</evidence>
<feature type="binding site" evidence="1">
    <location>
        <position position="78"/>
    </location>
    <ligand>
        <name>ATP</name>
        <dbReference type="ChEBI" id="CHEBI:30616"/>
    </ligand>
</feature>
<accession>A0A853MED6</accession>
<dbReference type="EMBL" id="LYXA01000001">
    <property type="protein sequence ID" value="OBU75917.1"/>
    <property type="molecule type" value="Genomic_DNA"/>
</dbReference>
<evidence type="ECO:0000259" key="2">
    <source>
        <dbReference type="PROSITE" id="PS50011"/>
    </source>
</evidence>
<dbReference type="GO" id="GO:0005524">
    <property type="term" value="F:ATP binding"/>
    <property type="evidence" value="ECO:0007669"/>
    <property type="project" value="UniProtKB-UniRule"/>
</dbReference>
<dbReference type="InterPro" id="IPR017441">
    <property type="entry name" value="Protein_kinase_ATP_BS"/>
</dbReference>
<sequence length="169" mass="19089">MEVYCTRPHCPRPQNYFPDLDNITTLQATQQKYCVSCGMPLLLDGRYLPVKLLGIGGFGAAFLARDRRIPGIPNCVVKQFQPSTSLNAAQLDLAQELFEREATVLADVGMNHDQIPYLFAFFPVVVPSLQPGRQDQFFYEENRCYSRGNLLWFCTRGCSPMWGQILTSG</sequence>
<proteinExistence type="predicted"/>